<dbReference type="GO" id="GO:0051539">
    <property type="term" value="F:4 iron, 4 sulfur cluster binding"/>
    <property type="evidence" value="ECO:0007669"/>
    <property type="project" value="UniProtKB-KW"/>
</dbReference>
<evidence type="ECO:0000256" key="7">
    <source>
        <dbReference type="ARBA" id="ARBA00022714"/>
    </source>
</evidence>
<dbReference type="SFLD" id="SFLDS00029">
    <property type="entry name" value="Radical_SAM"/>
    <property type="match status" value="1"/>
</dbReference>
<evidence type="ECO:0000259" key="15">
    <source>
        <dbReference type="PROSITE" id="PS51918"/>
    </source>
</evidence>
<keyword evidence="8 13" id="KW-0479">Metal-binding</keyword>
<dbReference type="EC" id="2.8.1.6" evidence="3 13"/>
<dbReference type="NCBIfam" id="TIGR00433">
    <property type="entry name" value="bioB"/>
    <property type="match status" value="1"/>
</dbReference>
<dbReference type="Gene3D" id="3.20.20.70">
    <property type="entry name" value="Aldolase class I"/>
    <property type="match status" value="1"/>
</dbReference>
<keyword evidence="9 13" id="KW-0093">Biotin biosynthesis</keyword>
<comment type="subunit">
    <text evidence="13">Homodimer.</text>
</comment>
<evidence type="ECO:0000256" key="1">
    <source>
        <dbReference type="ARBA" id="ARBA00004942"/>
    </source>
</evidence>
<evidence type="ECO:0000256" key="5">
    <source>
        <dbReference type="ARBA" id="ARBA00022679"/>
    </source>
</evidence>
<dbReference type="GO" id="GO:0004076">
    <property type="term" value="F:biotin synthase activity"/>
    <property type="evidence" value="ECO:0007669"/>
    <property type="project" value="UniProtKB-UniRule"/>
</dbReference>
<dbReference type="InterPro" id="IPR010722">
    <property type="entry name" value="BATS_dom"/>
</dbReference>
<evidence type="ECO:0000256" key="6">
    <source>
        <dbReference type="ARBA" id="ARBA00022691"/>
    </source>
</evidence>
<sequence>MDFTELAQRICNGKGQITKAESLAVLNSRTEWWGIYGAALMVKNHFHQNKLQLNVLMNAKSGLCAEDCGYCAQSKISSADIETYGLLPTDIIYKKAFLAYKRNATTFCIATSGSRLSEQEMFAVGEAIQKIKRDLPLEICLSVGLSTLEQINYFKSCGVDRLNHNLNTPQDNYEKIATTHTYAQRKATLEMLQQVEMNACAGFICGMGETDEQLIDLAFELRDLTPHAVPINFLIPIEGTKFSNVHTLTPLKCLKILALMRFIFPETELRASAGREYHLGDLQHFALLITDSLFLGDYLTSGGDTENQDIAKLELLEIDYKRKERSNQAQVIPEQRI</sequence>
<dbReference type="SFLD" id="SFLDG01278">
    <property type="entry name" value="biotin_synthase_like"/>
    <property type="match status" value="1"/>
</dbReference>
<dbReference type="Pfam" id="PF04055">
    <property type="entry name" value="Radical_SAM"/>
    <property type="match status" value="1"/>
</dbReference>
<feature type="binding site" evidence="13 14">
    <location>
        <position position="71"/>
    </location>
    <ligand>
        <name>[4Fe-4S] cluster</name>
        <dbReference type="ChEBI" id="CHEBI:49883"/>
        <note>4Fe-4S-S-AdoMet</note>
    </ligand>
</feature>
<dbReference type="InterPro" id="IPR002684">
    <property type="entry name" value="Biotin_synth/BioAB"/>
</dbReference>
<dbReference type="GO" id="GO:0051537">
    <property type="term" value="F:2 iron, 2 sulfur cluster binding"/>
    <property type="evidence" value="ECO:0007669"/>
    <property type="project" value="UniProtKB-KW"/>
</dbReference>
<comment type="cofactor">
    <cofactor evidence="13 14">
        <name>[4Fe-4S] cluster</name>
        <dbReference type="ChEBI" id="CHEBI:49883"/>
    </cofactor>
    <text evidence="13 14">Binds 1 [4Fe-4S] cluster. The cluster is coordinated with 3 cysteines and an exchangeable S-adenosyl-L-methionine.</text>
</comment>
<evidence type="ECO:0000256" key="13">
    <source>
        <dbReference type="HAMAP-Rule" id="MF_01694"/>
    </source>
</evidence>
<keyword evidence="4 13" id="KW-0004">4Fe-4S</keyword>
<dbReference type="SMART" id="SM00876">
    <property type="entry name" value="BATS"/>
    <property type="match status" value="1"/>
</dbReference>
<dbReference type="Pfam" id="PF06968">
    <property type="entry name" value="BATS"/>
    <property type="match status" value="1"/>
</dbReference>
<evidence type="ECO:0000256" key="2">
    <source>
        <dbReference type="ARBA" id="ARBA00010765"/>
    </source>
</evidence>
<evidence type="ECO:0000256" key="11">
    <source>
        <dbReference type="ARBA" id="ARBA00023014"/>
    </source>
</evidence>
<dbReference type="InterPro" id="IPR058240">
    <property type="entry name" value="rSAM_sf"/>
</dbReference>
<feature type="domain" description="Radical SAM core" evidence="15">
    <location>
        <begin position="49"/>
        <end position="275"/>
    </location>
</feature>
<evidence type="ECO:0000313" key="17">
    <source>
        <dbReference type="Proteomes" id="UP000501558"/>
    </source>
</evidence>
<keyword evidence="6 13" id="KW-0949">S-adenosyl-L-methionine</keyword>
<dbReference type="InterPro" id="IPR006638">
    <property type="entry name" value="Elp3/MiaA/NifB-like_rSAM"/>
</dbReference>
<dbReference type="HAMAP" id="MF_01694">
    <property type="entry name" value="BioB"/>
    <property type="match status" value="1"/>
</dbReference>
<comment type="cofactor">
    <cofactor evidence="13">
        <name>[2Fe-2S] cluster</name>
        <dbReference type="ChEBI" id="CHEBI:190135"/>
    </cofactor>
    <text evidence="13">Binds 1 [2Fe-2S] cluster. The cluster is coordinated with 3 cysteines and 1 arginine.</text>
</comment>
<keyword evidence="10 13" id="KW-0408">Iron</keyword>
<evidence type="ECO:0000256" key="14">
    <source>
        <dbReference type="PIRSR" id="PIRSR001619-1"/>
    </source>
</evidence>
<name>A0AAE6YNQ2_9LACT</name>
<dbReference type="SUPFAM" id="SSF102114">
    <property type="entry name" value="Radical SAM enzymes"/>
    <property type="match status" value="1"/>
</dbReference>
<keyword evidence="5 13" id="KW-0808">Transferase</keyword>
<feature type="binding site" evidence="13 14">
    <location>
        <position position="108"/>
    </location>
    <ligand>
        <name>[2Fe-2S] cluster</name>
        <dbReference type="ChEBI" id="CHEBI:190135"/>
    </ligand>
</feature>
<comment type="similarity">
    <text evidence="2 13">Belongs to the radical SAM superfamily. Biotin synthase family.</text>
</comment>
<dbReference type="PANTHER" id="PTHR22976:SF2">
    <property type="entry name" value="BIOTIN SYNTHASE, MITOCHONDRIAL"/>
    <property type="match status" value="1"/>
</dbReference>
<evidence type="ECO:0000256" key="10">
    <source>
        <dbReference type="ARBA" id="ARBA00023004"/>
    </source>
</evidence>
<evidence type="ECO:0000256" key="9">
    <source>
        <dbReference type="ARBA" id="ARBA00022756"/>
    </source>
</evidence>
<feature type="binding site" evidence="13 14">
    <location>
        <position position="270"/>
    </location>
    <ligand>
        <name>[2Fe-2S] cluster</name>
        <dbReference type="ChEBI" id="CHEBI:190135"/>
    </ligand>
</feature>
<feature type="binding site" evidence="13 14">
    <location>
        <position position="140"/>
    </location>
    <ligand>
        <name>[2Fe-2S] cluster</name>
        <dbReference type="ChEBI" id="CHEBI:190135"/>
    </ligand>
</feature>
<comment type="cofactor">
    <cofactor evidence="14">
        <name>[2Fe-2S] cluster</name>
        <dbReference type="ChEBI" id="CHEBI:190135"/>
    </cofactor>
    <text evidence="14">Binds 1 [2Fe-2S] cluster. The cluster is coordinated with 3 cysteines and 1 arginine.</text>
</comment>
<comment type="pathway">
    <text evidence="1 13">Cofactor biosynthesis; biotin biosynthesis; biotin from 7,8-diaminononanoate: step 2/2.</text>
</comment>
<dbReference type="InterPro" id="IPR024177">
    <property type="entry name" value="Biotin_synthase"/>
</dbReference>
<dbReference type="RefSeq" id="WP_138492190.1">
    <property type="nucleotide sequence ID" value="NZ_CP047628.1"/>
</dbReference>
<dbReference type="InterPro" id="IPR007197">
    <property type="entry name" value="rSAM"/>
</dbReference>
<reference evidence="16 17" key="1">
    <citation type="submission" date="2019-12" db="EMBL/GenBank/DDBJ databases">
        <title>Whole genome sequences of Lactococcus raffinolactis strains isolated from sewage.</title>
        <authorList>
            <person name="Ybazeta G."/>
            <person name="Ross M."/>
            <person name="Brabant-Kirwan D."/>
            <person name="Saleh M."/>
            <person name="Dillon J.A."/>
            <person name="Splinter K."/>
            <person name="Nokhbeh R."/>
        </authorList>
    </citation>
    <scope>NUCLEOTIDE SEQUENCE [LARGE SCALE GENOMIC DNA]</scope>
    <source>
        <strain evidence="16 17">Lr_19_14</strain>
    </source>
</reference>
<dbReference type="SFLD" id="SFLDG01060">
    <property type="entry name" value="BATS_domain_containing"/>
    <property type="match status" value="1"/>
</dbReference>
<keyword evidence="17" id="KW-1185">Reference proteome</keyword>
<dbReference type="EMBL" id="CP047628">
    <property type="protein sequence ID" value="QIW58793.1"/>
    <property type="molecule type" value="Genomic_DNA"/>
</dbReference>
<dbReference type="PIRSF" id="PIRSF001619">
    <property type="entry name" value="Biotin_synth"/>
    <property type="match status" value="1"/>
</dbReference>
<accession>A0AAE6YNQ2</accession>
<gene>
    <name evidence="13 16" type="primary">bioB</name>
    <name evidence="16" type="ORF">GU334_07680</name>
</gene>
<dbReference type="PANTHER" id="PTHR22976">
    <property type="entry name" value="BIOTIN SYNTHASE"/>
    <property type="match status" value="1"/>
</dbReference>
<dbReference type="GO" id="GO:0009102">
    <property type="term" value="P:biotin biosynthetic process"/>
    <property type="evidence" value="ECO:0007669"/>
    <property type="project" value="UniProtKB-UniRule"/>
</dbReference>
<comment type="function">
    <text evidence="13">Catalyzes the conversion of dethiobiotin (DTB) to biotin by the insertion of a sulfur atom into dethiobiotin via a radical-based mechanism.</text>
</comment>
<feature type="binding site" evidence="13 14">
    <location>
        <position position="200"/>
    </location>
    <ligand>
        <name>[2Fe-2S] cluster</name>
        <dbReference type="ChEBI" id="CHEBI:190135"/>
    </ligand>
</feature>
<feature type="binding site" evidence="13 14">
    <location>
        <position position="68"/>
    </location>
    <ligand>
        <name>[4Fe-4S] cluster</name>
        <dbReference type="ChEBI" id="CHEBI:49883"/>
        <note>4Fe-4S-S-AdoMet</note>
    </ligand>
</feature>
<evidence type="ECO:0000256" key="12">
    <source>
        <dbReference type="ARBA" id="ARBA00051157"/>
    </source>
</evidence>
<dbReference type="SMART" id="SM00729">
    <property type="entry name" value="Elp3"/>
    <property type="match status" value="1"/>
</dbReference>
<evidence type="ECO:0000256" key="4">
    <source>
        <dbReference type="ARBA" id="ARBA00022485"/>
    </source>
</evidence>
<organism evidence="16 17">
    <name type="scientific">Pseudolactococcus raffinolactis</name>
    <dbReference type="NCBI Taxonomy" id="1366"/>
    <lineage>
        <taxon>Bacteria</taxon>
        <taxon>Bacillati</taxon>
        <taxon>Bacillota</taxon>
        <taxon>Bacilli</taxon>
        <taxon>Lactobacillales</taxon>
        <taxon>Streptococcaceae</taxon>
        <taxon>Pseudolactococcus</taxon>
    </lineage>
</organism>
<keyword evidence="11 13" id="KW-0411">Iron-sulfur</keyword>
<evidence type="ECO:0000313" key="16">
    <source>
        <dbReference type="EMBL" id="QIW58793.1"/>
    </source>
</evidence>
<evidence type="ECO:0000256" key="8">
    <source>
        <dbReference type="ARBA" id="ARBA00022723"/>
    </source>
</evidence>
<keyword evidence="7 13" id="KW-0001">2Fe-2S</keyword>
<protein>
    <recommendedName>
        <fullName evidence="3 13">Biotin synthase</fullName>
        <ecNumber evidence="3 13">2.8.1.6</ecNumber>
    </recommendedName>
</protein>
<dbReference type="AlphaFoldDB" id="A0AAE6YNQ2"/>
<dbReference type="Proteomes" id="UP000501558">
    <property type="component" value="Chromosome"/>
</dbReference>
<dbReference type="InterPro" id="IPR013785">
    <property type="entry name" value="Aldolase_TIM"/>
</dbReference>
<dbReference type="CDD" id="cd01335">
    <property type="entry name" value="Radical_SAM"/>
    <property type="match status" value="1"/>
</dbReference>
<dbReference type="PROSITE" id="PS51918">
    <property type="entry name" value="RADICAL_SAM"/>
    <property type="match status" value="1"/>
</dbReference>
<proteinExistence type="inferred from homology"/>
<evidence type="ECO:0000256" key="3">
    <source>
        <dbReference type="ARBA" id="ARBA00012236"/>
    </source>
</evidence>
<dbReference type="GO" id="GO:0005506">
    <property type="term" value="F:iron ion binding"/>
    <property type="evidence" value="ECO:0007669"/>
    <property type="project" value="UniProtKB-UniRule"/>
</dbReference>
<comment type="catalytic activity">
    <reaction evidence="12 13">
        <text>(4R,5S)-dethiobiotin + (sulfur carrier)-SH + 2 reduced [2Fe-2S]-[ferredoxin] + 2 S-adenosyl-L-methionine = (sulfur carrier)-H + biotin + 2 5'-deoxyadenosine + 2 L-methionine + 2 oxidized [2Fe-2S]-[ferredoxin]</text>
        <dbReference type="Rhea" id="RHEA:22060"/>
        <dbReference type="Rhea" id="RHEA-COMP:10000"/>
        <dbReference type="Rhea" id="RHEA-COMP:10001"/>
        <dbReference type="Rhea" id="RHEA-COMP:14737"/>
        <dbReference type="Rhea" id="RHEA-COMP:14739"/>
        <dbReference type="ChEBI" id="CHEBI:17319"/>
        <dbReference type="ChEBI" id="CHEBI:29917"/>
        <dbReference type="ChEBI" id="CHEBI:33737"/>
        <dbReference type="ChEBI" id="CHEBI:33738"/>
        <dbReference type="ChEBI" id="CHEBI:57586"/>
        <dbReference type="ChEBI" id="CHEBI:57844"/>
        <dbReference type="ChEBI" id="CHEBI:59789"/>
        <dbReference type="ChEBI" id="CHEBI:64428"/>
        <dbReference type="ChEBI" id="CHEBI:149473"/>
        <dbReference type="EC" id="2.8.1.6"/>
    </reaction>
</comment>
<feature type="binding site" evidence="13 14">
    <location>
        <position position="64"/>
    </location>
    <ligand>
        <name>[4Fe-4S] cluster</name>
        <dbReference type="ChEBI" id="CHEBI:49883"/>
        <note>4Fe-4S-S-AdoMet</note>
    </ligand>
</feature>